<feature type="transmembrane region" description="Helical" evidence="2">
    <location>
        <begin position="45"/>
        <end position="63"/>
    </location>
</feature>
<feature type="transmembrane region" description="Helical" evidence="2">
    <location>
        <begin position="126"/>
        <end position="143"/>
    </location>
</feature>
<feature type="transmembrane region" description="Helical" evidence="2">
    <location>
        <begin position="239"/>
        <end position="259"/>
    </location>
</feature>
<feature type="transmembrane region" description="Helical" evidence="2">
    <location>
        <begin position="75"/>
        <end position="95"/>
    </location>
</feature>
<feature type="transmembrane region" description="Helical" evidence="2">
    <location>
        <begin position="205"/>
        <end position="227"/>
    </location>
</feature>
<feature type="transmembrane region" description="Helical" evidence="2">
    <location>
        <begin position="265"/>
        <end position="281"/>
    </location>
</feature>
<comment type="similarity">
    <text evidence="1">Belongs to the EamA transporter family.</text>
</comment>
<dbReference type="PANTHER" id="PTHR22911:SF37">
    <property type="entry name" value="THREONINE_HOMOSERINE EXPORTER RHTA"/>
    <property type="match status" value="1"/>
</dbReference>
<reference evidence="4 5" key="1">
    <citation type="submission" date="2022-04" db="EMBL/GenBank/DDBJ databases">
        <title>Human microbiome associated bacterial genomes.</title>
        <authorList>
            <person name="Sandstrom S."/>
            <person name="Salamzade R."/>
            <person name="Kalan L.R."/>
        </authorList>
    </citation>
    <scope>NUCLEOTIDE SEQUENCE [LARGE SCALE GENOMIC DNA]</scope>
    <source>
        <strain evidence="5">p3-SID1799</strain>
    </source>
</reference>
<evidence type="ECO:0000256" key="2">
    <source>
        <dbReference type="SAM" id="Phobius"/>
    </source>
</evidence>
<keyword evidence="2" id="KW-0812">Transmembrane</keyword>
<dbReference type="Proteomes" id="UP001525379">
    <property type="component" value="Unassembled WGS sequence"/>
</dbReference>
<accession>A0ABT2HVY3</accession>
<dbReference type="SUPFAM" id="SSF103481">
    <property type="entry name" value="Multidrug resistance efflux transporter EmrE"/>
    <property type="match status" value="2"/>
</dbReference>
<protein>
    <submittedName>
        <fullName evidence="4">EamA family transporter</fullName>
    </submittedName>
</protein>
<feature type="transmembrane region" description="Helical" evidence="2">
    <location>
        <begin position="149"/>
        <end position="168"/>
    </location>
</feature>
<keyword evidence="2" id="KW-1133">Transmembrane helix</keyword>
<dbReference type="Pfam" id="PF00892">
    <property type="entry name" value="EamA"/>
    <property type="match status" value="1"/>
</dbReference>
<feature type="transmembrane region" description="Helical" evidence="2">
    <location>
        <begin position="101"/>
        <end position="119"/>
    </location>
</feature>
<sequence length="315" mass="32783">MTGALARIRVAVAGAPPWLLAVCAMLSIQLGAAWSVPIIQTLGPAGAGWLRLLAASVMFLAIARPKLRQVRKKDVPVLVGLGISTAVMTLALFAAIDRIPLGTAVAVEFLGPLAVAAIGGRNWKRIIWPFVALAGVILMTEPWHGRVDLVGVAFAALAAAGWGGYIVLTQLVGDRFEGFTGLAITIPIATLVTTPMGIADSWGKIDLTVVVLTFGVAIANPVLPYMLELLALRRMDRAAFGTLVALEPAAGLLMGAIILAQMPDLIQIVGIGIVIVAGTVAQRWGSRTTSPDDGVDGEGEFDEDAAPFTGPIMIG</sequence>
<organism evidence="4 5">
    <name type="scientific">Pseudoclavibacter albus</name>
    <dbReference type="NCBI Taxonomy" id="272241"/>
    <lineage>
        <taxon>Bacteria</taxon>
        <taxon>Bacillati</taxon>
        <taxon>Actinomycetota</taxon>
        <taxon>Actinomycetes</taxon>
        <taxon>Micrococcales</taxon>
        <taxon>Microbacteriaceae</taxon>
        <taxon>Pseudoclavibacter</taxon>
    </lineage>
</organism>
<keyword evidence="5" id="KW-1185">Reference proteome</keyword>
<gene>
    <name evidence="4" type="ORF">M3D15_03910</name>
</gene>
<dbReference type="PANTHER" id="PTHR22911">
    <property type="entry name" value="ACYL-MALONYL CONDENSING ENZYME-RELATED"/>
    <property type="match status" value="1"/>
</dbReference>
<evidence type="ECO:0000259" key="3">
    <source>
        <dbReference type="Pfam" id="PF00892"/>
    </source>
</evidence>
<proteinExistence type="inferred from homology"/>
<feature type="transmembrane region" description="Helical" evidence="2">
    <location>
        <begin position="180"/>
        <end position="199"/>
    </location>
</feature>
<comment type="caution">
    <text evidence="4">The sequence shown here is derived from an EMBL/GenBank/DDBJ whole genome shotgun (WGS) entry which is preliminary data.</text>
</comment>
<dbReference type="EMBL" id="JALXSQ010000010">
    <property type="protein sequence ID" value="MCT2042482.1"/>
    <property type="molecule type" value="Genomic_DNA"/>
</dbReference>
<keyword evidence="2" id="KW-0472">Membrane</keyword>
<dbReference type="RefSeq" id="WP_260103991.1">
    <property type="nucleotide sequence ID" value="NZ_JALXSQ010000010.1"/>
</dbReference>
<dbReference type="InterPro" id="IPR037185">
    <property type="entry name" value="EmrE-like"/>
</dbReference>
<evidence type="ECO:0000313" key="5">
    <source>
        <dbReference type="Proteomes" id="UP001525379"/>
    </source>
</evidence>
<name>A0ABT2HVY3_9MICO</name>
<feature type="domain" description="EamA" evidence="3">
    <location>
        <begin position="150"/>
        <end position="277"/>
    </location>
</feature>
<evidence type="ECO:0000256" key="1">
    <source>
        <dbReference type="ARBA" id="ARBA00007362"/>
    </source>
</evidence>
<evidence type="ECO:0000313" key="4">
    <source>
        <dbReference type="EMBL" id="MCT2042482.1"/>
    </source>
</evidence>
<dbReference type="InterPro" id="IPR000620">
    <property type="entry name" value="EamA_dom"/>
</dbReference>